<dbReference type="SFLD" id="SFLDG01148">
    <property type="entry name" value="Xi_(cytGST)"/>
    <property type="match status" value="1"/>
</dbReference>
<dbReference type="InterPro" id="IPR040079">
    <property type="entry name" value="Glutathione_S-Trfase"/>
</dbReference>
<dbReference type="SFLD" id="SFLDG01206">
    <property type="entry name" value="Xi.1"/>
    <property type="match status" value="1"/>
</dbReference>
<dbReference type="InterPro" id="IPR010987">
    <property type="entry name" value="Glutathione-S-Trfase_C-like"/>
</dbReference>
<reference evidence="5" key="1">
    <citation type="submission" date="2021-10" db="EMBL/GenBank/DDBJ databases">
        <title>Roseicella aerolatum sp. nov., isolated from aerosols of e-waste dismantling site.</title>
        <authorList>
            <person name="Qin T."/>
        </authorList>
    </citation>
    <scope>NUCLEOTIDE SEQUENCE</scope>
    <source>
        <strain evidence="5">GB24</strain>
    </source>
</reference>
<feature type="site" description="Lowers pKa of active site Cys" evidence="3">
    <location>
        <position position="287"/>
    </location>
</feature>
<proteinExistence type="predicted"/>
<feature type="binding site" evidence="2">
    <location>
        <begin position="121"/>
        <end position="124"/>
    </location>
    <ligand>
        <name>glutathione</name>
        <dbReference type="ChEBI" id="CHEBI:57925"/>
    </ligand>
</feature>
<sequence length="320" mass="35860">MGRMVDGVWYADEASMPGAGGRFQRPETRFRDRIAPGGRFPPEAGRYHLYVSLACPWAHRTLIFRRLKGLEGMISLSVTHWLMGEQGWNFAPSEGVVADSVNGAQALHEVYAKAEPGYSGRVTVPVLWDRATGTIVNNESAEIIRMLNHAFDGIGAAPGDWYPAPLRTEIDAVNERVYATLNNGVYRAGFARSQEAHEEAVIPLFETLDWLEARLSRQPFLCGEAATEADWRLFTTLIRFDAVYHGHFKCNLRRILDYPALWDHTRSLYQVPGIAETVDFGHIKRHYYQSHAWVNPSGVVPLGPMLDLDRPGSRTVAPLA</sequence>
<dbReference type="Pfam" id="PF13409">
    <property type="entry name" value="GST_N_2"/>
    <property type="match status" value="1"/>
</dbReference>
<dbReference type="PANTHER" id="PTHR32419">
    <property type="entry name" value="GLUTATHIONYL-HYDROQUINONE REDUCTASE"/>
    <property type="match status" value="1"/>
</dbReference>
<dbReference type="InterPro" id="IPR004045">
    <property type="entry name" value="Glutathione_S-Trfase_N"/>
</dbReference>
<evidence type="ECO:0000256" key="2">
    <source>
        <dbReference type="PIRSR" id="PIRSR015753-2"/>
    </source>
</evidence>
<protein>
    <submittedName>
        <fullName evidence="5">Glutathione S-transferase family protein</fullName>
    </submittedName>
</protein>
<dbReference type="Proteomes" id="UP001139311">
    <property type="component" value="Unassembled WGS sequence"/>
</dbReference>
<dbReference type="SUPFAM" id="SSF47616">
    <property type="entry name" value="GST C-terminal domain-like"/>
    <property type="match status" value="1"/>
</dbReference>
<gene>
    <name evidence="5" type="ORF">LHA35_07550</name>
</gene>
<evidence type="ECO:0000313" key="5">
    <source>
        <dbReference type="EMBL" id="MCB4821584.1"/>
    </source>
</evidence>
<feature type="domain" description="GST C-terminal" evidence="4">
    <location>
        <begin position="163"/>
        <end position="290"/>
    </location>
</feature>
<accession>A0A9X1IB73</accession>
<dbReference type="InterPro" id="IPR036249">
    <property type="entry name" value="Thioredoxin-like_sf"/>
</dbReference>
<feature type="binding site" evidence="2">
    <location>
        <begin position="139"/>
        <end position="140"/>
    </location>
    <ligand>
        <name>glutathione</name>
        <dbReference type="ChEBI" id="CHEBI:57925"/>
    </ligand>
</feature>
<evidence type="ECO:0000313" key="6">
    <source>
        <dbReference type="Proteomes" id="UP001139311"/>
    </source>
</evidence>
<name>A0A9X1IB73_9PROT</name>
<dbReference type="PIRSF" id="PIRSF015753">
    <property type="entry name" value="GST"/>
    <property type="match status" value="1"/>
</dbReference>
<dbReference type="InterPro" id="IPR016639">
    <property type="entry name" value="GST_Omega/GSH"/>
</dbReference>
<dbReference type="GO" id="GO:0005737">
    <property type="term" value="C:cytoplasm"/>
    <property type="evidence" value="ECO:0007669"/>
    <property type="project" value="TreeGrafter"/>
</dbReference>
<evidence type="ECO:0000256" key="1">
    <source>
        <dbReference type="PIRSR" id="PIRSR015753-1"/>
    </source>
</evidence>
<dbReference type="GO" id="GO:0004364">
    <property type="term" value="F:glutathione transferase activity"/>
    <property type="evidence" value="ECO:0007669"/>
    <property type="project" value="InterPro"/>
</dbReference>
<dbReference type="Pfam" id="PF13410">
    <property type="entry name" value="GST_C_2"/>
    <property type="match status" value="1"/>
</dbReference>
<evidence type="ECO:0000259" key="4">
    <source>
        <dbReference type="PROSITE" id="PS50405"/>
    </source>
</evidence>
<dbReference type="PROSITE" id="PS50405">
    <property type="entry name" value="GST_CTER"/>
    <property type="match status" value="1"/>
</dbReference>
<dbReference type="Gene3D" id="3.40.30.10">
    <property type="entry name" value="Glutaredoxin"/>
    <property type="match status" value="1"/>
</dbReference>
<dbReference type="PANTHER" id="PTHR32419:SF6">
    <property type="entry name" value="GLUTATHIONE S-TRANSFERASE OMEGA-LIKE 1-RELATED"/>
    <property type="match status" value="1"/>
</dbReference>
<dbReference type="RefSeq" id="WP_226606503.1">
    <property type="nucleotide sequence ID" value="NZ_JAJAQI010000008.1"/>
</dbReference>
<dbReference type="AlphaFoldDB" id="A0A9X1IB73"/>
<dbReference type="CDD" id="cd03190">
    <property type="entry name" value="GST_C_Omega_like"/>
    <property type="match status" value="1"/>
</dbReference>
<feature type="active site" description="Proton donor/acceptor" evidence="1">
    <location>
        <position position="186"/>
    </location>
</feature>
<dbReference type="Gene3D" id="1.20.1050.10">
    <property type="match status" value="1"/>
</dbReference>
<keyword evidence="6" id="KW-1185">Reference proteome</keyword>
<organism evidence="5 6">
    <name type="scientific">Roseicella aerolata</name>
    <dbReference type="NCBI Taxonomy" id="2883479"/>
    <lineage>
        <taxon>Bacteria</taxon>
        <taxon>Pseudomonadati</taxon>
        <taxon>Pseudomonadota</taxon>
        <taxon>Alphaproteobacteria</taxon>
        <taxon>Acetobacterales</taxon>
        <taxon>Roseomonadaceae</taxon>
        <taxon>Roseicella</taxon>
    </lineage>
</organism>
<feature type="site" description="Lowers pKa of active site Cys" evidence="3">
    <location>
        <position position="244"/>
    </location>
</feature>
<comment type="caution">
    <text evidence="5">The sequence shown here is derived from an EMBL/GenBank/DDBJ whole genome shotgun (WGS) entry which is preliminary data.</text>
</comment>
<evidence type="ECO:0000256" key="3">
    <source>
        <dbReference type="PIRSR" id="PIRSR015753-3"/>
    </source>
</evidence>
<dbReference type="InterPro" id="IPR036282">
    <property type="entry name" value="Glutathione-S-Trfase_C_sf"/>
</dbReference>
<dbReference type="EMBL" id="JAJAQI010000008">
    <property type="protein sequence ID" value="MCB4821584.1"/>
    <property type="molecule type" value="Genomic_DNA"/>
</dbReference>
<feature type="active site" description="Nucleophile" evidence="1">
    <location>
        <position position="55"/>
    </location>
</feature>
<dbReference type="InterPro" id="IPR047047">
    <property type="entry name" value="GST_Omega-like_C"/>
</dbReference>
<dbReference type="SUPFAM" id="SSF52833">
    <property type="entry name" value="Thioredoxin-like"/>
    <property type="match status" value="1"/>
</dbReference>
<dbReference type="SFLD" id="SFLDS00019">
    <property type="entry name" value="Glutathione_Transferase_(cytos"/>
    <property type="match status" value="1"/>
</dbReference>
<feature type="binding site" evidence="2">
    <location>
        <position position="88"/>
    </location>
    <ligand>
        <name>glutathione</name>
        <dbReference type="ChEBI" id="CHEBI:57925"/>
    </ligand>
</feature>